<reference evidence="4" key="1">
    <citation type="submission" date="2020-12" db="UniProtKB">
        <authorList>
            <consortium name="WormBaseParasite"/>
        </authorList>
    </citation>
    <scope>IDENTIFICATION</scope>
    <source>
        <strain evidence="4">MHco3</strain>
    </source>
</reference>
<keyword evidence="1" id="KW-1133">Transmembrane helix</keyword>
<keyword evidence="3" id="KW-1185">Reference proteome</keyword>
<evidence type="ECO:0000313" key="4">
    <source>
        <dbReference type="WBParaSite" id="HCON_00074600-00001"/>
    </source>
</evidence>
<sequence>FQGMLIPQLKEAKNVLTLYHLLNTILSVTFLSTKGIPEICQWFFVSEDGECALDSREREILIFLAVVIAWKGRKATNYLHYINNIFLFSKIANIALFLRADAFIGVIYLLIVVVVTVLVPEPIYSGPEKITYFQGVELFDELNKDRKSIFIIQFYTTWSPECKHATPVFAQLSERFSLPNLRFGKLDVGRWPKEAERFRVNAHPTSRQLPTICVYKDAKEIKRRPLVSEKRRAIPFVFNQDNCIRDFDLLNMHKECLDGLSSKDRREIEEEKKSR</sequence>
<keyword evidence="1" id="KW-0812">Transmembrane</keyword>
<protein>
    <submittedName>
        <fullName evidence="4">Thioredoxin domain-containing protein</fullName>
    </submittedName>
</protein>
<feature type="domain" description="Thioredoxin" evidence="2">
    <location>
        <begin position="115"/>
        <end position="262"/>
    </location>
</feature>
<keyword evidence="1" id="KW-0472">Membrane</keyword>
<organism evidence="3 4">
    <name type="scientific">Haemonchus contortus</name>
    <name type="common">Barber pole worm</name>
    <dbReference type="NCBI Taxonomy" id="6289"/>
    <lineage>
        <taxon>Eukaryota</taxon>
        <taxon>Metazoa</taxon>
        <taxon>Ecdysozoa</taxon>
        <taxon>Nematoda</taxon>
        <taxon>Chromadorea</taxon>
        <taxon>Rhabditida</taxon>
        <taxon>Rhabditina</taxon>
        <taxon>Rhabditomorpha</taxon>
        <taxon>Strongyloidea</taxon>
        <taxon>Trichostrongylidae</taxon>
        <taxon>Haemonchus</taxon>
    </lineage>
</organism>
<dbReference type="InterPro" id="IPR036249">
    <property type="entry name" value="Thioredoxin-like_sf"/>
</dbReference>
<dbReference type="WBParaSite" id="HCON_00074600-00001">
    <property type="protein sequence ID" value="HCON_00074600-00001"/>
    <property type="gene ID" value="HCON_00074600"/>
</dbReference>
<dbReference type="PROSITE" id="PS51352">
    <property type="entry name" value="THIOREDOXIN_2"/>
    <property type="match status" value="1"/>
</dbReference>
<dbReference type="InterPro" id="IPR013766">
    <property type="entry name" value="Thioredoxin_domain"/>
</dbReference>
<evidence type="ECO:0000256" key="1">
    <source>
        <dbReference type="SAM" id="Phobius"/>
    </source>
</evidence>
<proteinExistence type="predicted"/>
<dbReference type="SUPFAM" id="SSF52833">
    <property type="entry name" value="Thioredoxin-like"/>
    <property type="match status" value="1"/>
</dbReference>
<dbReference type="OrthoDB" id="20229at2759"/>
<dbReference type="AlphaFoldDB" id="A0A7I4YAV3"/>
<dbReference type="Proteomes" id="UP000025227">
    <property type="component" value="Unplaced"/>
</dbReference>
<evidence type="ECO:0000259" key="2">
    <source>
        <dbReference type="PROSITE" id="PS51352"/>
    </source>
</evidence>
<evidence type="ECO:0000313" key="3">
    <source>
        <dbReference type="Proteomes" id="UP000025227"/>
    </source>
</evidence>
<dbReference type="Gene3D" id="3.40.30.10">
    <property type="entry name" value="Glutaredoxin"/>
    <property type="match status" value="1"/>
</dbReference>
<accession>A0A7I4YAV3</accession>
<dbReference type="OMA" id="VIMIRTR"/>
<name>A0A7I4YAV3_HAECO</name>
<dbReference type="Pfam" id="PF00085">
    <property type="entry name" value="Thioredoxin"/>
    <property type="match status" value="1"/>
</dbReference>
<feature type="transmembrane region" description="Helical" evidence="1">
    <location>
        <begin position="102"/>
        <end position="119"/>
    </location>
</feature>